<dbReference type="AlphaFoldDB" id="A0A0P9ZAJ7"/>
<dbReference type="InterPro" id="IPR011335">
    <property type="entry name" value="Restrct_endonuc-II-like"/>
</dbReference>
<dbReference type="PATRIC" id="fig|55398.3.peg.3378"/>
<proteinExistence type="predicted"/>
<dbReference type="Pfam" id="PF08722">
    <property type="entry name" value="Tn7_TnsA-like_N"/>
    <property type="match status" value="1"/>
</dbReference>
<name>A0A0P9ZAJ7_PSESI</name>
<comment type="caution">
    <text evidence="2">The sequence shown here is derived from an EMBL/GenBank/DDBJ whole genome shotgun (WGS) entry which is preliminary data.</text>
</comment>
<dbReference type="Gene3D" id="3.40.1350.10">
    <property type="match status" value="1"/>
</dbReference>
<evidence type="ECO:0000259" key="1">
    <source>
        <dbReference type="Pfam" id="PF08722"/>
    </source>
</evidence>
<dbReference type="GO" id="GO:0003676">
    <property type="term" value="F:nucleic acid binding"/>
    <property type="evidence" value="ECO:0007669"/>
    <property type="project" value="InterPro"/>
</dbReference>
<feature type="domain" description="TnsA endonuclease N-terminal" evidence="1">
    <location>
        <begin position="90"/>
        <end position="189"/>
    </location>
</feature>
<keyword evidence="2" id="KW-0378">Hydrolase</keyword>
<keyword evidence="2" id="KW-0540">Nuclease</keyword>
<dbReference type="InterPro" id="IPR011856">
    <property type="entry name" value="tRNA_endonuc-like_dom_sf"/>
</dbReference>
<dbReference type="SUPFAM" id="SSF52980">
    <property type="entry name" value="Restriction endonuclease-like"/>
    <property type="match status" value="1"/>
</dbReference>
<evidence type="ECO:0000313" key="3">
    <source>
        <dbReference type="Proteomes" id="UP000050554"/>
    </source>
</evidence>
<sequence length="301" mass="34512">MFIDYESKRLGWAEEVVLRGRRFSSKQDIERHIANGFGAGAGASYVPWLRVQDVPSMGRSHKIQGVKVERIHHLLSDLERAYLLVCEFSEEVVDIREQYPLLPVEGTQAIARAIGVRYPRYKSTTIPLVMTTDFLLTVRQPNGDFKSVARTIKYQQDLEGKGSVRTLEKLEVERLFWMSQGVDWSIVTEELFTPDLIKNLGLLRRFAQLPRALMGLSLHSEFLEILESSRAYPWSTSECLRKIATRLSIPYVEARDIFFNLIWRKLIQIDLSSAPLHLKSPLPDLKVDYSIEVSALSEKTS</sequence>
<evidence type="ECO:0000313" key="2">
    <source>
        <dbReference type="EMBL" id="KPY43606.1"/>
    </source>
</evidence>
<dbReference type="EMBL" id="LJRF01000185">
    <property type="protein sequence ID" value="KPY43606.1"/>
    <property type="molecule type" value="Genomic_DNA"/>
</dbReference>
<gene>
    <name evidence="2" type="ORF">ALO47_100817</name>
</gene>
<dbReference type="Proteomes" id="UP000050554">
    <property type="component" value="Unassembled WGS sequence"/>
</dbReference>
<accession>A0A0P9ZAJ7</accession>
<protein>
    <submittedName>
        <fullName evidence="2">TnsA endonuclease-like protein</fullName>
    </submittedName>
</protein>
<organism evidence="2 3">
    <name type="scientific">Pseudomonas syringae pv. ribicola</name>
    <dbReference type="NCBI Taxonomy" id="55398"/>
    <lineage>
        <taxon>Bacteria</taxon>
        <taxon>Pseudomonadati</taxon>
        <taxon>Pseudomonadota</taxon>
        <taxon>Gammaproteobacteria</taxon>
        <taxon>Pseudomonadales</taxon>
        <taxon>Pseudomonadaceae</taxon>
        <taxon>Pseudomonas</taxon>
    </lineage>
</organism>
<reference evidence="2 3" key="1">
    <citation type="submission" date="2015-09" db="EMBL/GenBank/DDBJ databases">
        <title>Genome announcement of multiple Pseudomonas syringae strains.</title>
        <authorList>
            <person name="Thakur S."/>
            <person name="Wang P.W."/>
            <person name="Gong Y."/>
            <person name="Weir B.S."/>
            <person name="Guttman D.S."/>
        </authorList>
    </citation>
    <scope>NUCLEOTIDE SEQUENCE [LARGE SCALE GENOMIC DNA]</scope>
    <source>
        <strain evidence="2 3">ICMP3882</strain>
    </source>
</reference>
<keyword evidence="2" id="KW-0255">Endonuclease</keyword>
<dbReference type="InterPro" id="IPR014833">
    <property type="entry name" value="TnsA_N"/>
</dbReference>
<dbReference type="CDD" id="cd22362">
    <property type="entry name" value="TnsA_endonuclease-like"/>
    <property type="match status" value="1"/>
</dbReference>
<dbReference type="GO" id="GO:0004519">
    <property type="term" value="F:endonuclease activity"/>
    <property type="evidence" value="ECO:0007669"/>
    <property type="project" value="UniProtKB-KW"/>
</dbReference>